<dbReference type="Gene3D" id="1.10.260.40">
    <property type="entry name" value="lambda repressor-like DNA-binding domains"/>
    <property type="match status" value="1"/>
</dbReference>
<organism evidence="2 3">
    <name type="scientific">Brevundimonas naejangsanensis</name>
    <dbReference type="NCBI Taxonomy" id="588932"/>
    <lineage>
        <taxon>Bacteria</taxon>
        <taxon>Pseudomonadati</taxon>
        <taxon>Pseudomonadota</taxon>
        <taxon>Alphaproteobacteria</taxon>
        <taxon>Caulobacterales</taxon>
        <taxon>Caulobacteraceae</taxon>
        <taxon>Brevundimonas</taxon>
    </lineage>
</organism>
<proteinExistence type="predicted"/>
<sequence>MTPAVCRASRAALGITQRELATLAGVSAQTVVDFERSARTPHRNNLVAIQAAFEARGLSFMTREGIITQIDLSGLLS</sequence>
<name>A0A494RNI6_9CAUL</name>
<dbReference type="CDD" id="cd00093">
    <property type="entry name" value="HTH_XRE"/>
    <property type="match status" value="1"/>
</dbReference>
<dbReference type="RefSeq" id="WP_121482746.1">
    <property type="nucleotide sequence ID" value="NZ_CP032707.1"/>
</dbReference>
<evidence type="ECO:0000259" key="1">
    <source>
        <dbReference type="PROSITE" id="PS50943"/>
    </source>
</evidence>
<dbReference type="PROSITE" id="PS50943">
    <property type="entry name" value="HTH_CROC1"/>
    <property type="match status" value="1"/>
</dbReference>
<keyword evidence="3" id="KW-1185">Reference proteome</keyword>
<dbReference type="AlphaFoldDB" id="A0A494RNI6"/>
<dbReference type="EMBL" id="CP032707">
    <property type="protein sequence ID" value="AYG95612.1"/>
    <property type="molecule type" value="Genomic_DNA"/>
</dbReference>
<dbReference type="InterPro" id="IPR010982">
    <property type="entry name" value="Lambda_DNA-bd_dom_sf"/>
</dbReference>
<dbReference type="OrthoDB" id="3782725at2"/>
<protein>
    <submittedName>
        <fullName evidence="2">XRE family transcriptional regulator</fullName>
    </submittedName>
</protein>
<accession>A0A494RNI6</accession>
<gene>
    <name evidence="2" type="ORF">D8I30_10785</name>
</gene>
<evidence type="ECO:0000313" key="3">
    <source>
        <dbReference type="Proteomes" id="UP000276984"/>
    </source>
</evidence>
<feature type="domain" description="HTH cro/C1-type" evidence="1">
    <location>
        <begin position="7"/>
        <end position="60"/>
    </location>
</feature>
<dbReference type="SUPFAM" id="SSF47413">
    <property type="entry name" value="lambda repressor-like DNA-binding domains"/>
    <property type="match status" value="1"/>
</dbReference>
<dbReference type="Proteomes" id="UP000276984">
    <property type="component" value="Chromosome"/>
</dbReference>
<dbReference type="InterPro" id="IPR001387">
    <property type="entry name" value="Cro/C1-type_HTH"/>
</dbReference>
<evidence type="ECO:0000313" key="2">
    <source>
        <dbReference type="EMBL" id="AYG95612.1"/>
    </source>
</evidence>
<reference evidence="2 3" key="1">
    <citation type="submission" date="2018-10" db="EMBL/GenBank/DDBJ databases">
        <title>Complete genome sequence of Brevundimonas naejangsanensis BRV3.</title>
        <authorList>
            <person name="Berrios L."/>
            <person name="Ely B."/>
        </authorList>
    </citation>
    <scope>NUCLEOTIDE SEQUENCE [LARGE SCALE GENOMIC DNA]</scope>
    <source>
        <strain evidence="2 3">BRV3</strain>
    </source>
</reference>
<dbReference type="GO" id="GO:0003677">
    <property type="term" value="F:DNA binding"/>
    <property type="evidence" value="ECO:0007669"/>
    <property type="project" value="InterPro"/>
</dbReference>
<dbReference type="SMART" id="SM00530">
    <property type="entry name" value="HTH_XRE"/>
    <property type="match status" value="1"/>
</dbReference>
<dbReference type="Pfam" id="PF01381">
    <property type="entry name" value="HTH_3"/>
    <property type="match status" value="1"/>
</dbReference>